<evidence type="ECO:0008006" key="3">
    <source>
        <dbReference type="Google" id="ProtNLM"/>
    </source>
</evidence>
<sequence length="214" mass="24596">MEKDYILDLMRSKKTVFTFKDLILLWTESDVNFVKKKIHRYVKAGKMNAVRRGIYSKDKNYDKYELATKIYTPSYVSMETTLGAAGITFQLYSQIFVASYTTKEIECDGQKYSYKKIKDTILTNQIGIESRENYSIASPERAFLDVIYLNKDYHFDNLSALNWEKVREILPIYGGNKRMAKMVKMYHEAFTADLPADSRAQEGGGSASDGKATN</sequence>
<proteinExistence type="predicted"/>
<dbReference type="AlphaFoldDB" id="A0A2H0RLI8"/>
<organism evidence="1 2">
    <name type="scientific">Candidatus Vogelbacteria bacterium CG10_big_fil_rev_8_21_14_0_10_45_14</name>
    <dbReference type="NCBI Taxonomy" id="1975042"/>
    <lineage>
        <taxon>Bacteria</taxon>
        <taxon>Candidatus Vogeliibacteriota</taxon>
    </lineage>
</organism>
<accession>A0A2H0RLI8</accession>
<evidence type="ECO:0000313" key="2">
    <source>
        <dbReference type="Proteomes" id="UP000230833"/>
    </source>
</evidence>
<name>A0A2H0RLI8_9BACT</name>
<protein>
    <recommendedName>
        <fullName evidence="3">Transcriptional regulator, AbiEi antitoxin, Type IV TA system</fullName>
    </recommendedName>
</protein>
<dbReference type="EMBL" id="PCYL01000025">
    <property type="protein sequence ID" value="PIR46874.1"/>
    <property type="molecule type" value="Genomic_DNA"/>
</dbReference>
<comment type="caution">
    <text evidence="1">The sequence shown here is derived from an EMBL/GenBank/DDBJ whole genome shotgun (WGS) entry which is preliminary data.</text>
</comment>
<reference evidence="1 2" key="1">
    <citation type="submission" date="2017-09" db="EMBL/GenBank/DDBJ databases">
        <title>Depth-based differentiation of microbial function through sediment-hosted aquifers and enrichment of novel symbionts in the deep terrestrial subsurface.</title>
        <authorList>
            <person name="Probst A.J."/>
            <person name="Ladd B."/>
            <person name="Jarett J.K."/>
            <person name="Geller-Mcgrath D.E."/>
            <person name="Sieber C.M."/>
            <person name="Emerson J.B."/>
            <person name="Anantharaman K."/>
            <person name="Thomas B.C."/>
            <person name="Malmstrom R."/>
            <person name="Stieglmeier M."/>
            <person name="Klingl A."/>
            <person name="Woyke T."/>
            <person name="Ryan C.M."/>
            <person name="Banfield J.F."/>
        </authorList>
    </citation>
    <scope>NUCLEOTIDE SEQUENCE [LARGE SCALE GENOMIC DNA]</scope>
    <source>
        <strain evidence="1">CG10_big_fil_rev_8_21_14_0_10_45_14</strain>
    </source>
</reference>
<gene>
    <name evidence="1" type="ORF">COV07_02005</name>
</gene>
<evidence type="ECO:0000313" key="1">
    <source>
        <dbReference type="EMBL" id="PIR46874.1"/>
    </source>
</evidence>
<dbReference type="Proteomes" id="UP000230833">
    <property type="component" value="Unassembled WGS sequence"/>
</dbReference>